<sequence length="159" mass="17971">MKSIIKHTYILLLLLFLASCSNSDSIDKDEEKPTITINYDDGFPVACTQLSRGQTYTFKAMITDNKALASYSINVHHNFDHHTHDDQEEPCELEALKTAVNPFIFIENHTIEDAPTAYEIELSITIPNDIDTGDYHCAYSVTDETGWQARTSVDIKIIN</sequence>
<dbReference type="Proteomes" id="UP001589605">
    <property type="component" value="Unassembled WGS sequence"/>
</dbReference>
<dbReference type="InterPro" id="IPR027829">
    <property type="entry name" value="DUF4625"/>
</dbReference>
<dbReference type="PROSITE" id="PS51257">
    <property type="entry name" value="PROKAR_LIPOPROTEIN"/>
    <property type="match status" value="1"/>
</dbReference>
<dbReference type="Pfam" id="PF15418">
    <property type="entry name" value="DUF4625"/>
    <property type="match status" value="1"/>
</dbReference>
<protein>
    <submittedName>
        <fullName evidence="2">DUF4625 domain-containing protein</fullName>
    </submittedName>
</protein>
<evidence type="ECO:0000256" key="1">
    <source>
        <dbReference type="SAM" id="SignalP"/>
    </source>
</evidence>
<reference evidence="2 3" key="1">
    <citation type="submission" date="2024-09" db="EMBL/GenBank/DDBJ databases">
        <authorList>
            <person name="Sun Q."/>
            <person name="Mori K."/>
        </authorList>
    </citation>
    <scope>NUCLEOTIDE SEQUENCE [LARGE SCALE GENOMIC DNA]</scope>
    <source>
        <strain evidence="2 3">CECT 8286</strain>
    </source>
</reference>
<organism evidence="2 3">
    <name type="scientific">Formosa undariae</name>
    <dbReference type="NCBI Taxonomy" id="1325436"/>
    <lineage>
        <taxon>Bacteria</taxon>
        <taxon>Pseudomonadati</taxon>
        <taxon>Bacteroidota</taxon>
        <taxon>Flavobacteriia</taxon>
        <taxon>Flavobacteriales</taxon>
        <taxon>Flavobacteriaceae</taxon>
        <taxon>Formosa</taxon>
    </lineage>
</organism>
<name>A0ABV5F309_9FLAO</name>
<dbReference type="RefSeq" id="WP_382383149.1">
    <property type="nucleotide sequence ID" value="NZ_JBHMEZ010000012.1"/>
</dbReference>
<feature type="signal peptide" evidence="1">
    <location>
        <begin position="1"/>
        <end position="23"/>
    </location>
</feature>
<proteinExistence type="predicted"/>
<keyword evidence="3" id="KW-1185">Reference proteome</keyword>
<evidence type="ECO:0000313" key="2">
    <source>
        <dbReference type="EMBL" id="MFB9053838.1"/>
    </source>
</evidence>
<dbReference type="EMBL" id="JBHMEZ010000012">
    <property type="protein sequence ID" value="MFB9053838.1"/>
    <property type="molecule type" value="Genomic_DNA"/>
</dbReference>
<keyword evidence="1" id="KW-0732">Signal</keyword>
<accession>A0ABV5F309</accession>
<evidence type="ECO:0000313" key="3">
    <source>
        <dbReference type="Proteomes" id="UP001589605"/>
    </source>
</evidence>
<comment type="caution">
    <text evidence="2">The sequence shown here is derived from an EMBL/GenBank/DDBJ whole genome shotgun (WGS) entry which is preliminary data.</text>
</comment>
<gene>
    <name evidence="2" type="ORF">ACFFVB_12195</name>
</gene>
<feature type="chain" id="PRO_5046948223" evidence="1">
    <location>
        <begin position="24"/>
        <end position="159"/>
    </location>
</feature>
<dbReference type="Gene3D" id="2.60.40.4140">
    <property type="match status" value="1"/>
</dbReference>